<dbReference type="Proteomes" id="UP001518925">
    <property type="component" value="Unassembled WGS sequence"/>
</dbReference>
<dbReference type="Pfam" id="PF25989">
    <property type="entry name" value="YknX_C"/>
    <property type="match status" value="1"/>
</dbReference>
<evidence type="ECO:0000259" key="9">
    <source>
        <dbReference type="Pfam" id="PF25990"/>
    </source>
</evidence>
<keyword evidence="3 4" id="KW-0175">Coiled coil</keyword>
<dbReference type="InterPro" id="IPR058638">
    <property type="entry name" value="HH_YknX-like"/>
</dbReference>
<evidence type="ECO:0000313" key="11">
    <source>
        <dbReference type="Proteomes" id="UP001518925"/>
    </source>
</evidence>
<dbReference type="InterPro" id="IPR058636">
    <property type="entry name" value="Beta-barrel_YknX"/>
</dbReference>
<keyword evidence="5" id="KW-0812">Transmembrane</keyword>
<feature type="transmembrane region" description="Helical" evidence="5">
    <location>
        <begin position="6"/>
        <end position="23"/>
    </location>
</feature>
<dbReference type="Gene3D" id="2.40.30.170">
    <property type="match status" value="1"/>
</dbReference>
<evidence type="ECO:0000313" key="10">
    <source>
        <dbReference type="EMBL" id="MBM6618982.1"/>
    </source>
</evidence>
<dbReference type="EMBL" id="JAFELM010000036">
    <property type="protein sequence ID" value="MBM6618982.1"/>
    <property type="molecule type" value="Genomic_DNA"/>
</dbReference>
<feature type="coiled-coil region" evidence="4">
    <location>
        <begin position="113"/>
        <end position="181"/>
    </location>
</feature>
<dbReference type="InterPro" id="IPR058639">
    <property type="entry name" value="BSH_YknX-like"/>
</dbReference>
<evidence type="ECO:0000256" key="5">
    <source>
        <dbReference type="SAM" id="Phobius"/>
    </source>
</evidence>
<organism evidence="10 11">
    <name type="scientific">Bacillus suaedaesalsae</name>
    <dbReference type="NCBI Taxonomy" id="2810349"/>
    <lineage>
        <taxon>Bacteria</taxon>
        <taxon>Bacillati</taxon>
        <taxon>Bacillota</taxon>
        <taxon>Bacilli</taxon>
        <taxon>Bacillales</taxon>
        <taxon>Bacillaceae</taxon>
        <taxon>Bacillus</taxon>
    </lineage>
</organism>
<evidence type="ECO:0000256" key="2">
    <source>
        <dbReference type="ARBA" id="ARBA00009477"/>
    </source>
</evidence>
<evidence type="ECO:0000259" key="6">
    <source>
        <dbReference type="Pfam" id="PF25982"/>
    </source>
</evidence>
<proteinExistence type="inferred from homology"/>
<dbReference type="PANTHER" id="PTHR32347:SF14">
    <property type="entry name" value="EFFLUX SYSTEM COMPONENT YKNX-RELATED"/>
    <property type="match status" value="1"/>
</dbReference>
<comment type="caution">
    <text evidence="10">The sequence shown here is derived from an EMBL/GenBank/DDBJ whole genome shotgun (WGS) entry which is preliminary data.</text>
</comment>
<dbReference type="Pfam" id="PF25982">
    <property type="entry name" value="HH_YknX"/>
    <property type="match status" value="1"/>
</dbReference>
<comment type="similarity">
    <text evidence="2">Belongs to the membrane fusion protein (MFP) (TC 8.A.1) family.</text>
</comment>
<evidence type="ECO:0000259" key="8">
    <source>
        <dbReference type="Pfam" id="PF25989"/>
    </source>
</evidence>
<dbReference type="NCBIfam" id="TIGR01730">
    <property type="entry name" value="RND_mfp"/>
    <property type="match status" value="1"/>
</dbReference>
<keyword evidence="5" id="KW-1133">Transmembrane helix</keyword>
<keyword evidence="5" id="KW-0472">Membrane</keyword>
<feature type="domain" description="YknX-like beta-barrel" evidence="9">
    <location>
        <begin position="214"/>
        <end position="296"/>
    </location>
</feature>
<evidence type="ECO:0000256" key="3">
    <source>
        <dbReference type="ARBA" id="ARBA00023054"/>
    </source>
</evidence>
<accession>A0ABS2DKE8</accession>
<evidence type="ECO:0000256" key="1">
    <source>
        <dbReference type="ARBA" id="ARBA00004196"/>
    </source>
</evidence>
<dbReference type="InterPro" id="IPR006143">
    <property type="entry name" value="RND_pump_MFP"/>
</dbReference>
<evidence type="ECO:0000259" key="7">
    <source>
        <dbReference type="Pfam" id="PF25984"/>
    </source>
</evidence>
<feature type="domain" description="YknX-like C-terminal permuted SH3-like" evidence="8">
    <location>
        <begin position="304"/>
        <end position="371"/>
    </location>
</feature>
<dbReference type="PANTHER" id="PTHR32347">
    <property type="entry name" value="EFFLUX SYSTEM COMPONENT YKNX-RELATED"/>
    <property type="match status" value="1"/>
</dbReference>
<protein>
    <submittedName>
        <fullName evidence="10">Efflux RND transporter periplasmic adaptor subunit</fullName>
    </submittedName>
</protein>
<dbReference type="InterPro" id="IPR050465">
    <property type="entry name" value="UPF0194_transport"/>
</dbReference>
<gene>
    <name evidence="10" type="ORF">JR050_15030</name>
</gene>
<evidence type="ECO:0000256" key="4">
    <source>
        <dbReference type="SAM" id="Coils"/>
    </source>
</evidence>
<dbReference type="Pfam" id="PF25984">
    <property type="entry name" value="BSH_YknX"/>
    <property type="match status" value="1"/>
</dbReference>
<name>A0ABS2DKE8_9BACI</name>
<keyword evidence="11" id="KW-1185">Reference proteome</keyword>
<feature type="domain" description="YknX-like barrel-sandwich hybrid" evidence="7">
    <location>
        <begin position="59"/>
        <end position="209"/>
    </location>
</feature>
<dbReference type="RefSeq" id="WP_204204333.1">
    <property type="nucleotide sequence ID" value="NZ_JAFELM010000036.1"/>
</dbReference>
<feature type="domain" description="YknX-like alpha-helical hairpin" evidence="6">
    <location>
        <begin position="93"/>
        <end position="176"/>
    </location>
</feature>
<sequence length="372" mass="41799">MKKIWIAVGIILVITVFIGINIVKSYQSTHFKVETAILEEKELKSTVMIPGSLALENEQIIYYAPENGEVSEIVVEEGKNVEAGTPLFTYVNEQFTIEQEKHNLMIESSYLQINSLKDKEARVKENEKELAKQLGKKEAAKQVEPELEQLEVERKLANLDLKQLLLQKDLYEKQKNNLKVKSDINGTVLKINEKVIKNKQSTSPFIHIANLSQFVISGVLSEYDALKIEKGMKVEITSDAIPDKTWNGTVHFVSAIPENQQSGIESSGNEVVQYPIEVTIENPSPLKPGFQLIMEIETEKKKAHVLPIDAVIQDGKKEFVYIVKDGKTSKREVKTGSSQDAFIEIVDGVKEEENVIVSPHAKLKDGSEVTIR</sequence>
<dbReference type="InterPro" id="IPR058637">
    <property type="entry name" value="YknX-like_C"/>
</dbReference>
<dbReference type="Pfam" id="PF25990">
    <property type="entry name" value="Beta-barrel_YknX"/>
    <property type="match status" value="1"/>
</dbReference>
<comment type="subcellular location">
    <subcellularLocation>
        <location evidence="1">Cell envelope</location>
    </subcellularLocation>
</comment>
<dbReference type="Gene3D" id="2.40.420.20">
    <property type="match status" value="1"/>
</dbReference>
<reference evidence="10 11" key="1">
    <citation type="submission" date="2021-02" db="EMBL/GenBank/DDBJ databases">
        <title>Bacillus sp. RD4P76, an endophyte from a halophyte.</title>
        <authorList>
            <person name="Sun J.-Q."/>
        </authorList>
    </citation>
    <scope>NUCLEOTIDE SEQUENCE [LARGE SCALE GENOMIC DNA]</scope>
    <source>
        <strain evidence="10 11">RD4P76</strain>
    </source>
</reference>